<dbReference type="Pfam" id="PF01451">
    <property type="entry name" value="LMWPc"/>
    <property type="match status" value="1"/>
</dbReference>
<protein>
    <submittedName>
        <fullName evidence="3">Arsenate-mycothiol transferase ArsC1</fullName>
        <ecNumber evidence="3">2.8.4.2</ecNumber>
    </submittedName>
</protein>
<dbReference type="Proteomes" id="UP000094056">
    <property type="component" value="Unassembled WGS sequence"/>
</dbReference>
<keyword evidence="3" id="KW-0808">Transferase</keyword>
<dbReference type="AlphaFoldDB" id="A0A1E3XDI8"/>
<dbReference type="EMBL" id="MAYW01000021">
    <property type="protein sequence ID" value="ODS33696.1"/>
    <property type="molecule type" value="Genomic_DNA"/>
</dbReference>
<organism evidence="3 4">
    <name type="scientific">Candidatus Scalindua rubra</name>
    <dbReference type="NCBI Taxonomy" id="1872076"/>
    <lineage>
        <taxon>Bacteria</taxon>
        <taxon>Pseudomonadati</taxon>
        <taxon>Planctomycetota</taxon>
        <taxon>Candidatus Brocadiia</taxon>
        <taxon>Candidatus Brocadiales</taxon>
        <taxon>Candidatus Scalinduaceae</taxon>
        <taxon>Candidatus Scalindua</taxon>
    </lineage>
</organism>
<evidence type="ECO:0000256" key="1">
    <source>
        <dbReference type="ARBA" id="ARBA00022849"/>
    </source>
</evidence>
<evidence type="ECO:0000259" key="2">
    <source>
        <dbReference type="SMART" id="SM00226"/>
    </source>
</evidence>
<dbReference type="SMART" id="SM00226">
    <property type="entry name" value="LMWPc"/>
    <property type="match status" value="1"/>
</dbReference>
<keyword evidence="1" id="KW-0059">Arsenical resistance</keyword>
<evidence type="ECO:0000313" key="3">
    <source>
        <dbReference type="EMBL" id="ODS33696.1"/>
    </source>
</evidence>
<name>A0A1E3XDI8_9BACT</name>
<feature type="domain" description="Phosphotyrosine protein phosphatase I" evidence="2">
    <location>
        <begin position="30"/>
        <end position="163"/>
    </location>
</feature>
<dbReference type="GO" id="GO:0046685">
    <property type="term" value="P:response to arsenic-containing substance"/>
    <property type="evidence" value="ECO:0007669"/>
    <property type="project" value="UniProtKB-KW"/>
</dbReference>
<evidence type="ECO:0000313" key="4">
    <source>
        <dbReference type="Proteomes" id="UP000094056"/>
    </source>
</evidence>
<dbReference type="EC" id="2.8.4.2" evidence="3"/>
<dbReference type="CDD" id="cd16345">
    <property type="entry name" value="LMWP_ArsC"/>
    <property type="match status" value="1"/>
</dbReference>
<dbReference type="InterPro" id="IPR036196">
    <property type="entry name" value="Ptyr_pPase_sf"/>
</dbReference>
<dbReference type="PATRIC" id="fig|1872076.5.peg.1299"/>
<sequence>MDINKLTNPPLSPFRKGGEGGLIKIVKDKSRVLFVCTGNSCRSQMAEGLLKHYGNDKFEVYSAGLRPSSVHTLAIKAMAELDIDITNQYSKPVNEFLGQEFSYIITVCDSAKMLCPSLPGKHKVLHWSIEDPASTSDTEEEMMKAFRKVRHEILEKIKHFISTTCRSSS</sequence>
<dbReference type="PANTHER" id="PTHR43428">
    <property type="entry name" value="ARSENATE REDUCTASE"/>
    <property type="match status" value="1"/>
</dbReference>
<accession>A0A1E3XDI8</accession>
<dbReference type="PANTHER" id="PTHR43428:SF1">
    <property type="entry name" value="ARSENATE REDUCTASE"/>
    <property type="match status" value="1"/>
</dbReference>
<proteinExistence type="predicted"/>
<comment type="caution">
    <text evidence="3">The sequence shown here is derived from an EMBL/GenBank/DDBJ whole genome shotgun (WGS) entry which is preliminary data.</text>
</comment>
<gene>
    <name evidence="3" type="primary">arsC1</name>
    <name evidence="3" type="ORF">SCARUB_01132</name>
</gene>
<dbReference type="InterPro" id="IPR023485">
    <property type="entry name" value="Ptyr_pPase"/>
</dbReference>
<dbReference type="GO" id="GO:0102100">
    <property type="term" value="F:mycothiol-arsenate ligase activity"/>
    <property type="evidence" value="ECO:0007669"/>
    <property type="project" value="UniProtKB-EC"/>
</dbReference>
<dbReference type="SUPFAM" id="SSF52788">
    <property type="entry name" value="Phosphotyrosine protein phosphatases I"/>
    <property type="match status" value="1"/>
</dbReference>
<dbReference type="Gene3D" id="3.40.50.2300">
    <property type="match status" value="1"/>
</dbReference>
<reference evidence="3 4" key="1">
    <citation type="submission" date="2016-07" db="EMBL/GenBank/DDBJ databases">
        <title>Draft genome of Scalindua rubra, obtained from a brine-seawater interface in the Red Sea, sheds light on salt adaptation in anammox bacteria.</title>
        <authorList>
            <person name="Speth D.R."/>
            <person name="Lagkouvardos I."/>
            <person name="Wang Y."/>
            <person name="Qian P.-Y."/>
            <person name="Dutilh B.E."/>
            <person name="Jetten M.S."/>
        </authorList>
    </citation>
    <scope>NUCLEOTIDE SEQUENCE [LARGE SCALE GENOMIC DNA]</scope>
    <source>
        <strain evidence="3">BSI-1</strain>
    </source>
</reference>